<feature type="region of interest" description="Disordered" evidence="9">
    <location>
        <begin position="888"/>
        <end position="911"/>
    </location>
</feature>
<comment type="caution">
    <text evidence="13">The sequence shown here is derived from an EMBL/GenBank/DDBJ whole genome shotgun (WGS) entry which is preliminary data.</text>
</comment>
<keyword evidence="8" id="KW-0807">Transducer</keyword>
<dbReference type="Proteomes" id="UP001295423">
    <property type="component" value="Unassembled WGS sequence"/>
</dbReference>
<dbReference type="Gene3D" id="3.40.50.2300">
    <property type="match status" value="2"/>
</dbReference>
<proteinExistence type="predicted"/>
<feature type="transmembrane region" description="Helical" evidence="10">
    <location>
        <begin position="577"/>
        <end position="596"/>
    </location>
</feature>
<keyword evidence="2 10" id="KW-0812">Transmembrane</keyword>
<evidence type="ECO:0000256" key="7">
    <source>
        <dbReference type="ARBA" id="ARBA00023180"/>
    </source>
</evidence>
<dbReference type="InterPro" id="IPR028082">
    <property type="entry name" value="Peripla_BP_I"/>
</dbReference>
<evidence type="ECO:0000256" key="3">
    <source>
        <dbReference type="ARBA" id="ARBA00022989"/>
    </source>
</evidence>
<keyword evidence="6" id="KW-0675">Receptor</keyword>
<feature type="transmembrane region" description="Helical" evidence="10">
    <location>
        <begin position="773"/>
        <end position="795"/>
    </location>
</feature>
<dbReference type="GO" id="GO:0007214">
    <property type="term" value="P:gamma-aminobutyric acid signaling pathway"/>
    <property type="evidence" value="ECO:0007669"/>
    <property type="project" value="TreeGrafter"/>
</dbReference>
<feature type="transmembrane region" description="Helical" evidence="10">
    <location>
        <begin position="747"/>
        <end position="767"/>
    </location>
</feature>
<evidence type="ECO:0000256" key="10">
    <source>
        <dbReference type="SAM" id="Phobius"/>
    </source>
</evidence>
<dbReference type="InterPro" id="IPR000337">
    <property type="entry name" value="GPCR_3"/>
</dbReference>
<keyword evidence="7" id="KW-0325">Glycoprotein</keyword>
<name>A0AAD2CRP9_9STRA</name>
<feature type="signal peptide" evidence="11">
    <location>
        <begin position="1"/>
        <end position="27"/>
    </location>
</feature>
<dbReference type="Pfam" id="PF00003">
    <property type="entry name" value="7tm_3"/>
    <property type="match status" value="1"/>
</dbReference>
<dbReference type="Pfam" id="PF01094">
    <property type="entry name" value="ANF_receptor"/>
    <property type="match status" value="1"/>
</dbReference>
<dbReference type="GO" id="GO:0038039">
    <property type="term" value="C:G protein-coupled receptor heterodimeric complex"/>
    <property type="evidence" value="ECO:0007669"/>
    <property type="project" value="TreeGrafter"/>
</dbReference>
<evidence type="ECO:0000256" key="11">
    <source>
        <dbReference type="SAM" id="SignalP"/>
    </source>
</evidence>
<organism evidence="13 14">
    <name type="scientific">Cylindrotheca closterium</name>
    <dbReference type="NCBI Taxonomy" id="2856"/>
    <lineage>
        <taxon>Eukaryota</taxon>
        <taxon>Sar</taxon>
        <taxon>Stramenopiles</taxon>
        <taxon>Ochrophyta</taxon>
        <taxon>Bacillariophyta</taxon>
        <taxon>Bacillariophyceae</taxon>
        <taxon>Bacillariophycidae</taxon>
        <taxon>Bacillariales</taxon>
        <taxon>Bacillariaceae</taxon>
        <taxon>Cylindrotheca</taxon>
    </lineage>
</organism>
<feature type="compositionally biased region" description="Basic and acidic residues" evidence="9">
    <location>
        <begin position="899"/>
        <end position="911"/>
    </location>
</feature>
<dbReference type="EMBL" id="CAKOGP040001224">
    <property type="protein sequence ID" value="CAJ1944265.1"/>
    <property type="molecule type" value="Genomic_DNA"/>
</dbReference>
<dbReference type="PRINTS" id="PR00248">
    <property type="entry name" value="GPCRMGR"/>
</dbReference>
<reference evidence="13" key="1">
    <citation type="submission" date="2023-08" db="EMBL/GenBank/DDBJ databases">
        <authorList>
            <person name="Audoor S."/>
            <person name="Bilcke G."/>
        </authorList>
    </citation>
    <scope>NUCLEOTIDE SEQUENCE</scope>
</reference>
<feature type="transmembrane region" description="Helical" evidence="10">
    <location>
        <begin position="616"/>
        <end position="636"/>
    </location>
</feature>
<feature type="transmembrane region" description="Helical" evidence="10">
    <location>
        <begin position="657"/>
        <end position="677"/>
    </location>
</feature>
<dbReference type="PROSITE" id="PS50259">
    <property type="entry name" value="G_PROTEIN_RECEP_F3_4"/>
    <property type="match status" value="1"/>
</dbReference>
<evidence type="ECO:0000313" key="14">
    <source>
        <dbReference type="Proteomes" id="UP001295423"/>
    </source>
</evidence>
<accession>A0AAD2CRP9</accession>
<evidence type="ECO:0000256" key="9">
    <source>
        <dbReference type="SAM" id="MobiDB-lite"/>
    </source>
</evidence>
<evidence type="ECO:0000313" key="13">
    <source>
        <dbReference type="EMBL" id="CAJ1944265.1"/>
    </source>
</evidence>
<keyword evidence="3 10" id="KW-1133">Transmembrane helix</keyword>
<keyword evidence="5 10" id="KW-0472">Membrane</keyword>
<dbReference type="InterPro" id="IPR017978">
    <property type="entry name" value="GPCR_3_C"/>
</dbReference>
<evidence type="ECO:0000256" key="2">
    <source>
        <dbReference type="ARBA" id="ARBA00022692"/>
    </source>
</evidence>
<dbReference type="InterPro" id="IPR002455">
    <property type="entry name" value="GPCR3_GABA-B"/>
</dbReference>
<sequence length="911" mass="100716">MTLSRPTCSYLLISFVAIAKCFSASDAQILNTFEEFHSLRNGATDITRVQSIDVVKAADESTTPICNLAMMMPFFDLRPGRIRLLENGVFQAMAAVMLAIEHLNTGNGTLVAEVEGLDQRCPIKFNLESFDSGLYEVETVNHVITLVSRQPGIERVPCAFLGAARSAVSIPSATISSLKGFPQISPISTSSKLDNPRSFPLFGRTIPSDSGTSVPAILYLRNKLGVKNLVIMYVTDAYGDAYAQGLRKAAEKYAPDMKIQTVEFPFEITPEIVTRTVKRVKETKYHYVFSIMFSTAHYDAFMTEAYDQGIAGDGDHFWMFSDSVSTSIFERTFEIGSPLHLASKGCSRISAVAGIEGDERYDAFIQSMADLNNPNDIALLQSVHPQPPEGFDPIQIADDTQTFFAKTNAAVVAFIYDATIALGLSACQAGGQNEAFFDGQQLYDEFLKCDFLGVTGNNTYDQVTGTRVTESARFSLLNVVEEEPEIEGENTVRLKAVVSDAFPNGSWEEVVPIRFNDGSTIPPPDLPPVEMDMNYIGWALRLTGWLSAVFIFISTIYLAMWTYKNRNKSVVLQTQPIFLYLICAGCFIMGIGIFGAGIDDEIASPAVCNVVCAMSPWFFCIGWVLAFSALYGKTACINRFFHYPVPELKIKIQKIDLFAPALGLMTIVTITLLAWTARAPPDFKRTIYEWNSFGQPTKSRGLCAYDGAVPYAIAIGFVFLISVEIAIRRAYEARKVAVEFAETEYIVLTLVTICGIAMFFILLWFLLDHDPAARFVVIAALIFLVSMSMLLLIFIPKIRFKTQVKRQTKENTAFGGSEGRINMQHGGANVAITGLDFSTNNGQSTIDDDPDAAEPTKRESAGMIVLAHPKEVDMLKGEFKSLKKEYDELRRNKSNRPATKSERSLDSNKSE</sequence>
<feature type="transmembrane region" description="Helical" evidence="10">
    <location>
        <begin position="535"/>
        <end position="557"/>
    </location>
</feature>
<keyword evidence="14" id="KW-1185">Reference proteome</keyword>
<gene>
    <name evidence="13" type="ORF">CYCCA115_LOCUS8801</name>
</gene>
<evidence type="ECO:0000256" key="4">
    <source>
        <dbReference type="ARBA" id="ARBA00023040"/>
    </source>
</evidence>
<keyword evidence="11" id="KW-0732">Signal</keyword>
<dbReference type="GO" id="GO:0004965">
    <property type="term" value="F:G protein-coupled GABA receptor activity"/>
    <property type="evidence" value="ECO:0007669"/>
    <property type="project" value="InterPro"/>
</dbReference>
<evidence type="ECO:0000256" key="5">
    <source>
        <dbReference type="ARBA" id="ARBA00023136"/>
    </source>
</evidence>
<feature type="transmembrane region" description="Helical" evidence="10">
    <location>
        <begin position="708"/>
        <end position="727"/>
    </location>
</feature>
<dbReference type="AlphaFoldDB" id="A0AAD2CRP9"/>
<comment type="subcellular location">
    <subcellularLocation>
        <location evidence="1">Membrane</location>
        <topology evidence="1">Multi-pass membrane protein</topology>
    </subcellularLocation>
</comment>
<keyword evidence="4" id="KW-0297">G-protein coupled receptor</keyword>
<dbReference type="PANTHER" id="PTHR10519:SF20">
    <property type="entry name" value="G-PROTEIN COUPLED RECEPTOR 156-RELATED"/>
    <property type="match status" value="1"/>
</dbReference>
<evidence type="ECO:0000256" key="6">
    <source>
        <dbReference type="ARBA" id="ARBA00023170"/>
    </source>
</evidence>
<evidence type="ECO:0000256" key="1">
    <source>
        <dbReference type="ARBA" id="ARBA00004141"/>
    </source>
</evidence>
<dbReference type="PANTHER" id="PTHR10519">
    <property type="entry name" value="GABA-B RECEPTOR"/>
    <property type="match status" value="1"/>
</dbReference>
<protein>
    <recommendedName>
        <fullName evidence="12">G-protein coupled receptors family 3 profile domain-containing protein</fullName>
    </recommendedName>
</protein>
<feature type="domain" description="G-protein coupled receptors family 3 profile" evidence="12">
    <location>
        <begin position="610"/>
        <end position="798"/>
    </location>
</feature>
<dbReference type="SUPFAM" id="SSF53822">
    <property type="entry name" value="Periplasmic binding protein-like I"/>
    <property type="match status" value="1"/>
</dbReference>
<dbReference type="InterPro" id="IPR001828">
    <property type="entry name" value="ANF_lig-bd_rcpt"/>
</dbReference>
<dbReference type="PRINTS" id="PR01176">
    <property type="entry name" value="GABABRECEPTR"/>
</dbReference>
<feature type="chain" id="PRO_5042154126" description="G-protein coupled receptors family 3 profile domain-containing protein" evidence="11">
    <location>
        <begin position="28"/>
        <end position="911"/>
    </location>
</feature>
<evidence type="ECO:0000256" key="8">
    <source>
        <dbReference type="ARBA" id="ARBA00023224"/>
    </source>
</evidence>
<evidence type="ECO:0000259" key="12">
    <source>
        <dbReference type="PROSITE" id="PS50259"/>
    </source>
</evidence>